<organism evidence="2 3">
    <name type="scientific">Streptomyces andamanensis</name>
    <dbReference type="NCBI Taxonomy" id="1565035"/>
    <lineage>
        <taxon>Bacteria</taxon>
        <taxon>Bacillati</taxon>
        <taxon>Actinomycetota</taxon>
        <taxon>Actinomycetes</taxon>
        <taxon>Kitasatosporales</taxon>
        <taxon>Streptomycetaceae</taxon>
        <taxon>Streptomyces</taxon>
    </lineage>
</organism>
<dbReference type="EC" id="2.3.-.-" evidence="2"/>
<dbReference type="PANTHER" id="PTHR43441">
    <property type="entry name" value="RIBOSOMAL-PROTEIN-SERINE ACETYLTRANSFERASE"/>
    <property type="match status" value="1"/>
</dbReference>
<keyword evidence="2" id="KW-0012">Acyltransferase</keyword>
<evidence type="ECO:0000259" key="1">
    <source>
        <dbReference type="PROSITE" id="PS51186"/>
    </source>
</evidence>
<keyword evidence="2" id="KW-0808">Transferase</keyword>
<feature type="domain" description="N-acetyltransferase" evidence="1">
    <location>
        <begin position="25"/>
        <end position="192"/>
    </location>
</feature>
<dbReference type="InterPro" id="IPR016181">
    <property type="entry name" value="Acyl_CoA_acyltransferase"/>
</dbReference>
<dbReference type="SUPFAM" id="SSF55729">
    <property type="entry name" value="Acyl-CoA N-acyltransferases (Nat)"/>
    <property type="match status" value="1"/>
</dbReference>
<comment type="caution">
    <text evidence="2">The sequence shown here is derived from an EMBL/GenBank/DDBJ whole genome shotgun (WGS) entry which is preliminary data.</text>
</comment>
<protein>
    <submittedName>
        <fullName evidence="2">GNAT family N-acetyltransferase</fullName>
        <ecNumber evidence="2">2.3.-.-</ecNumber>
    </submittedName>
</protein>
<accession>A0ABV8TC60</accession>
<dbReference type="Gene3D" id="3.40.630.30">
    <property type="match status" value="1"/>
</dbReference>
<dbReference type="Proteomes" id="UP001595824">
    <property type="component" value="Unassembled WGS sequence"/>
</dbReference>
<gene>
    <name evidence="2" type="ORF">ACFPC0_09755</name>
</gene>
<sequence>MPTRPPAHESTGRLEAPATATAPGLLLRPWRAADAAELAVLYRDPLLRRFLSHSIPDEAGALRWIDGQRWREGGDRFAFAVVERSGAAERLAGHVVLKDLAPGSPSAEVGYWTAAHARGRGVAPRALDALTGWAFTAFGARGPARLVLRHQEDNAASCRVAAKCGYELTGTLPAAPPAYPHAGHVHTRVRVTDAGPRSA</sequence>
<dbReference type="EMBL" id="JBHSDP010000009">
    <property type="protein sequence ID" value="MFC4328114.1"/>
    <property type="molecule type" value="Genomic_DNA"/>
</dbReference>
<dbReference type="InterPro" id="IPR000182">
    <property type="entry name" value="GNAT_dom"/>
</dbReference>
<dbReference type="PANTHER" id="PTHR43441:SF10">
    <property type="entry name" value="ACETYLTRANSFERASE"/>
    <property type="match status" value="1"/>
</dbReference>
<dbReference type="InterPro" id="IPR051908">
    <property type="entry name" value="Ribosomal_N-acetyltransferase"/>
</dbReference>
<name>A0ABV8TC60_9ACTN</name>
<evidence type="ECO:0000313" key="3">
    <source>
        <dbReference type="Proteomes" id="UP001595824"/>
    </source>
</evidence>
<dbReference type="RefSeq" id="WP_381738177.1">
    <property type="nucleotide sequence ID" value="NZ_JBHSDP010000009.1"/>
</dbReference>
<keyword evidence="3" id="KW-1185">Reference proteome</keyword>
<evidence type="ECO:0000313" key="2">
    <source>
        <dbReference type="EMBL" id="MFC4328114.1"/>
    </source>
</evidence>
<reference evidence="3" key="1">
    <citation type="journal article" date="2019" name="Int. J. Syst. Evol. Microbiol.">
        <title>The Global Catalogue of Microorganisms (GCM) 10K type strain sequencing project: providing services to taxonomists for standard genome sequencing and annotation.</title>
        <authorList>
            <consortium name="The Broad Institute Genomics Platform"/>
            <consortium name="The Broad Institute Genome Sequencing Center for Infectious Disease"/>
            <person name="Wu L."/>
            <person name="Ma J."/>
        </authorList>
    </citation>
    <scope>NUCLEOTIDE SEQUENCE [LARGE SCALE GENOMIC DNA]</scope>
    <source>
        <strain evidence="3">PCU 347</strain>
    </source>
</reference>
<dbReference type="GO" id="GO:0016746">
    <property type="term" value="F:acyltransferase activity"/>
    <property type="evidence" value="ECO:0007669"/>
    <property type="project" value="UniProtKB-KW"/>
</dbReference>
<proteinExistence type="predicted"/>
<dbReference type="Pfam" id="PF13302">
    <property type="entry name" value="Acetyltransf_3"/>
    <property type="match status" value="1"/>
</dbReference>
<dbReference type="PROSITE" id="PS51186">
    <property type="entry name" value="GNAT"/>
    <property type="match status" value="1"/>
</dbReference>